<proteinExistence type="predicted"/>
<dbReference type="Proteomes" id="UP000199706">
    <property type="component" value="Unassembled WGS sequence"/>
</dbReference>
<dbReference type="Pfam" id="PF18928">
    <property type="entry name" value="DUF5677"/>
    <property type="match status" value="1"/>
</dbReference>
<dbReference type="InterPro" id="IPR043733">
    <property type="entry name" value="DUF5677"/>
</dbReference>
<protein>
    <submittedName>
        <fullName evidence="1">Uncharacterized protein</fullName>
    </submittedName>
</protein>
<evidence type="ECO:0000313" key="2">
    <source>
        <dbReference type="Proteomes" id="UP000199706"/>
    </source>
</evidence>
<gene>
    <name evidence="1" type="ORF">SAMN05216466_101199</name>
</gene>
<sequence length="116" mass="12823">MNLRGEGFLNPAINDWIKDNKEENCALFDHAARLRDLALELARETSGAATSDQELTLTALLLRAISSFEGVILLSERGMFVEARTIARNVFETAFYMGALAEDPGFVERMVSLGAR</sequence>
<evidence type="ECO:0000313" key="1">
    <source>
        <dbReference type="EMBL" id="SDF82692.1"/>
    </source>
</evidence>
<reference evidence="1 2" key="1">
    <citation type="submission" date="2016-10" db="EMBL/GenBank/DDBJ databases">
        <authorList>
            <person name="de Groot N.N."/>
        </authorList>
    </citation>
    <scope>NUCLEOTIDE SEQUENCE [LARGE SCALE GENOMIC DNA]</scope>
    <source>
        <strain evidence="1 2">LMG 2247</strain>
    </source>
</reference>
<dbReference type="AlphaFoldDB" id="A0A1G7P8R5"/>
<name>A0A1G7P8R5_9BURK</name>
<dbReference type="OrthoDB" id="8382870at2"/>
<organism evidence="1 2">
    <name type="scientific">Paraburkholderia phenazinium</name>
    <dbReference type="NCBI Taxonomy" id="60549"/>
    <lineage>
        <taxon>Bacteria</taxon>
        <taxon>Pseudomonadati</taxon>
        <taxon>Pseudomonadota</taxon>
        <taxon>Betaproteobacteria</taxon>
        <taxon>Burkholderiales</taxon>
        <taxon>Burkholderiaceae</taxon>
        <taxon>Paraburkholderia</taxon>
    </lineage>
</organism>
<accession>A0A1G7P8R5</accession>
<dbReference type="EMBL" id="FNCJ01000001">
    <property type="protein sequence ID" value="SDF82692.1"/>
    <property type="molecule type" value="Genomic_DNA"/>
</dbReference>